<dbReference type="GO" id="GO:0006098">
    <property type="term" value="P:pentose-phosphate shunt"/>
    <property type="evidence" value="ECO:0007669"/>
    <property type="project" value="UniProtKB-UniRule"/>
</dbReference>
<comment type="cofactor">
    <cofactor evidence="2">
        <name>Mn(2+)</name>
        <dbReference type="ChEBI" id="CHEBI:29035"/>
    </cofactor>
</comment>
<dbReference type="Pfam" id="PF00834">
    <property type="entry name" value="Ribul_P_3_epim"/>
    <property type="match status" value="1"/>
</dbReference>
<evidence type="ECO:0000256" key="9">
    <source>
        <dbReference type="ARBA" id="ARBA00023235"/>
    </source>
</evidence>
<sequence length="221" mass="24386">MIKLAPSILSADFAELRKEITVLHLSSADYIHIDVMDGMFVPNISLGLPVIQSIRRYTDKPFDVHLMIEEPYRYIDDFVKAGADIITVHAEACRHLHRTIQAIKNHGIKAGVVLNPATPLSSIEYVLEDVDMVLLMTVNPGFGGASFIPNVLPKITRLRSMIDEVGLSADIEVDGGIKLDNVKDVIQAGANVIVAGSSVFNEDISTNIENFYKKFKEATHE</sequence>
<comment type="cofactor">
    <cofactor evidence="3">
        <name>Co(2+)</name>
        <dbReference type="ChEBI" id="CHEBI:48828"/>
    </cofactor>
</comment>
<feature type="binding site" evidence="10 14">
    <location>
        <position position="65"/>
    </location>
    <ligand>
        <name>substrate</name>
    </ligand>
</feature>
<feature type="binding site" evidence="10 14">
    <location>
        <position position="7"/>
    </location>
    <ligand>
        <name>substrate</name>
    </ligand>
</feature>
<dbReference type="GO" id="GO:0004750">
    <property type="term" value="F:D-ribulose-phosphate 3-epimerase activity"/>
    <property type="evidence" value="ECO:0007669"/>
    <property type="project" value="UniProtKB-UniRule"/>
</dbReference>
<dbReference type="GO" id="GO:0046872">
    <property type="term" value="F:metal ion binding"/>
    <property type="evidence" value="ECO:0007669"/>
    <property type="project" value="UniProtKB-UniRule"/>
</dbReference>
<evidence type="ECO:0000256" key="7">
    <source>
        <dbReference type="ARBA" id="ARBA00013188"/>
    </source>
</evidence>
<evidence type="ECO:0000313" key="15">
    <source>
        <dbReference type="EMBL" id="CUP33836.1"/>
    </source>
</evidence>
<evidence type="ECO:0000256" key="12">
    <source>
        <dbReference type="PIRSR" id="PIRSR001461-1"/>
    </source>
</evidence>
<dbReference type="GO" id="GO:0005737">
    <property type="term" value="C:cytoplasm"/>
    <property type="evidence" value="ECO:0007669"/>
    <property type="project" value="UniProtKB-ARBA"/>
</dbReference>
<dbReference type="NCBIfam" id="NF004076">
    <property type="entry name" value="PRK05581.1-4"/>
    <property type="match status" value="1"/>
</dbReference>
<dbReference type="GO" id="GO:0019323">
    <property type="term" value="P:pentose catabolic process"/>
    <property type="evidence" value="ECO:0007669"/>
    <property type="project" value="UniProtKB-UniRule"/>
</dbReference>
<proteinExistence type="inferred from homology"/>
<comment type="function">
    <text evidence="10">Catalyzes the reversible epimerization of D-ribulose 5-phosphate to D-xylulose 5-phosphate.</text>
</comment>
<dbReference type="PROSITE" id="PS01085">
    <property type="entry name" value="RIBUL_P_3_EPIMER_1"/>
    <property type="match status" value="1"/>
</dbReference>
<dbReference type="Proteomes" id="UP000095544">
    <property type="component" value="Unassembled WGS sequence"/>
</dbReference>
<comment type="similarity">
    <text evidence="6 10 11">Belongs to the ribulose-phosphate 3-epimerase family.</text>
</comment>
<evidence type="ECO:0000256" key="6">
    <source>
        <dbReference type="ARBA" id="ARBA00009541"/>
    </source>
</evidence>
<feature type="binding site" evidence="14">
    <location>
        <position position="176"/>
    </location>
    <ligand>
        <name>substrate</name>
    </ligand>
</feature>
<evidence type="ECO:0000313" key="16">
    <source>
        <dbReference type="Proteomes" id="UP000095544"/>
    </source>
</evidence>
<dbReference type="PANTHER" id="PTHR11749">
    <property type="entry name" value="RIBULOSE-5-PHOSPHATE-3-EPIMERASE"/>
    <property type="match status" value="1"/>
</dbReference>
<feature type="binding site" evidence="10 14">
    <location>
        <begin position="141"/>
        <end position="144"/>
    </location>
    <ligand>
        <name>substrate</name>
    </ligand>
</feature>
<dbReference type="Gene3D" id="3.20.20.70">
    <property type="entry name" value="Aldolase class I"/>
    <property type="match status" value="1"/>
</dbReference>
<evidence type="ECO:0000256" key="10">
    <source>
        <dbReference type="HAMAP-Rule" id="MF_02227"/>
    </source>
</evidence>
<feature type="binding site" evidence="10 13">
    <location>
        <position position="34"/>
    </location>
    <ligand>
        <name>a divalent metal cation</name>
        <dbReference type="ChEBI" id="CHEBI:60240"/>
    </ligand>
</feature>
<keyword evidence="8 10" id="KW-0479">Metal-binding</keyword>
<evidence type="ECO:0000256" key="4">
    <source>
        <dbReference type="ARBA" id="ARBA00001947"/>
    </source>
</evidence>
<evidence type="ECO:0000256" key="11">
    <source>
        <dbReference type="PIRNR" id="PIRNR001461"/>
    </source>
</evidence>
<dbReference type="InterPro" id="IPR026019">
    <property type="entry name" value="Ribul_P_3_epim"/>
</dbReference>
<evidence type="ECO:0000256" key="5">
    <source>
        <dbReference type="ARBA" id="ARBA00001954"/>
    </source>
</evidence>
<feature type="binding site" evidence="10 13">
    <location>
        <position position="65"/>
    </location>
    <ligand>
        <name>a divalent metal cation</name>
        <dbReference type="ChEBI" id="CHEBI:60240"/>
    </ligand>
</feature>
<dbReference type="SUPFAM" id="SSF51366">
    <property type="entry name" value="Ribulose-phoshate binding barrel"/>
    <property type="match status" value="1"/>
</dbReference>
<dbReference type="EMBL" id="CYZU01000085">
    <property type="protein sequence ID" value="CUP33836.1"/>
    <property type="molecule type" value="Genomic_DNA"/>
</dbReference>
<dbReference type="InterPro" id="IPR000056">
    <property type="entry name" value="Ribul_P_3_epim-like"/>
</dbReference>
<keyword evidence="13" id="KW-0862">Zinc</keyword>
<keyword evidence="13" id="KW-0170">Cobalt</keyword>
<dbReference type="PIRSF" id="PIRSF001461">
    <property type="entry name" value="RPE"/>
    <property type="match status" value="1"/>
</dbReference>
<feature type="binding site" evidence="10 13">
    <location>
        <position position="32"/>
    </location>
    <ligand>
        <name>a divalent metal cation</name>
        <dbReference type="ChEBI" id="CHEBI:60240"/>
    </ligand>
</feature>
<dbReference type="OrthoDB" id="1645589at2"/>
<evidence type="ECO:0000256" key="14">
    <source>
        <dbReference type="PIRSR" id="PIRSR001461-3"/>
    </source>
</evidence>
<evidence type="ECO:0000256" key="8">
    <source>
        <dbReference type="ARBA" id="ARBA00022723"/>
    </source>
</evidence>
<keyword evidence="10 11" id="KW-0119">Carbohydrate metabolism</keyword>
<feature type="binding site" evidence="10 13">
    <location>
        <position position="174"/>
    </location>
    <ligand>
        <name>a divalent metal cation</name>
        <dbReference type="ChEBI" id="CHEBI:60240"/>
    </ligand>
</feature>
<name>A0A174MEQ3_9FIRM</name>
<dbReference type="NCBIfam" id="TIGR01163">
    <property type="entry name" value="rpe"/>
    <property type="match status" value="1"/>
</dbReference>
<feature type="active site" description="Proton donor" evidence="10 12">
    <location>
        <position position="174"/>
    </location>
</feature>
<dbReference type="CDD" id="cd00429">
    <property type="entry name" value="RPE"/>
    <property type="match status" value="1"/>
</dbReference>
<accession>A0A174MEQ3</accession>
<comment type="cofactor">
    <cofactor evidence="4">
        <name>Zn(2+)</name>
        <dbReference type="ChEBI" id="CHEBI:29105"/>
    </cofactor>
</comment>
<organism evidence="15 16">
    <name type="scientific">Faecalicatena contorta</name>
    <dbReference type="NCBI Taxonomy" id="39482"/>
    <lineage>
        <taxon>Bacteria</taxon>
        <taxon>Bacillati</taxon>
        <taxon>Bacillota</taxon>
        <taxon>Clostridia</taxon>
        <taxon>Lachnospirales</taxon>
        <taxon>Lachnospiraceae</taxon>
        <taxon>Faecalicatena</taxon>
    </lineage>
</organism>
<gene>
    <name evidence="15" type="primary">rpe_3</name>
    <name evidence="10" type="synonym">rpe</name>
    <name evidence="15" type="ORF">ERS852491_04895</name>
</gene>
<keyword evidence="9 10" id="KW-0413">Isomerase</keyword>
<reference evidence="15 16" key="1">
    <citation type="submission" date="2015-09" db="EMBL/GenBank/DDBJ databases">
        <authorList>
            <consortium name="Pathogen Informatics"/>
        </authorList>
    </citation>
    <scope>NUCLEOTIDE SEQUENCE [LARGE SCALE GENOMIC DNA]</scope>
    <source>
        <strain evidence="15 16">2789STDY5834876</strain>
    </source>
</reference>
<evidence type="ECO:0000256" key="3">
    <source>
        <dbReference type="ARBA" id="ARBA00001941"/>
    </source>
</evidence>
<dbReference type="FunFam" id="3.20.20.70:FF:000004">
    <property type="entry name" value="Ribulose-phosphate 3-epimerase"/>
    <property type="match status" value="1"/>
</dbReference>
<protein>
    <recommendedName>
        <fullName evidence="7 10">Ribulose-phosphate 3-epimerase</fullName>
        <ecNumber evidence="7 10">5.1.3.1</ecNumber>
    </recommendedName>
</protein>
<feature type="binding site" evidence="10">
    <location>
        <begin position="174"/>
        <end position="176"/>
    </location>
    <ligand>
        <name>substrate</name>
    </ligand>
</feature>
<comment type="cofactor">
    <cofactor evidence="10 13">
        <name>a divalent metal cation</name>
        <dbReference type="ChEBI" id="CHEBI:60240"/>
    </cofactor>
    <text evidence="10 13">Binds 1 divalent metal cation per subunit.</text>
</comment>
<dbReference type="STRING" id="39482.ERS852491_04895"/>
<dbReference type="InterPro" id="IPR011060">
    <property type="entry name" value="RibuloseP-bd_barrel"/>
</dbReference>
<dbReference type="AlphaFoldDB" id="A0A174MEQ3"/>
<evidence type="ECO:0000256" key="2">
    <source>
        <dbReference type="ARBA" id="ARBA00001936"/>
    </source>
</evidence>
<evidence type="ECO:0000256" key="13">
    <source>
        <dbReference type="PIRSR" id="PIRSR001461-2"/>
    </source>
</evidence>
<dbReference type="EC" id="5.1.3.1" evidence="7 10"/>
<dbReference type="InterPro" id="IPR013785">
    <property type="entry name" value="Aldolase_TIM"/>
</dbReference>
<dbReference type="RefSeq" id="WP_055155248.1">
    <property type="nucleotide sequence ID" value="NZ_CYZU01000085.1"/>
</dbReference>
<keyword evidence="13" id="KW-0464">Manganese</keyword>
<feature type="active site" description="Proton acceptor" evidence="10 12">
    <location>
        <position position="34"/>
    </location>
</feature>
<feature type="binding site" evidence="10 14">
    <location>
        <begin position="196"/>
        <end position="197"/>
    </location>
    <ligand>
        <name>substrate</name>
    </ligand>
</feature>
<comment type="pathway">
    <text evidence="10">Carbohydrate degradation.</text>
</comment>
<evidence type="ECO:0000256" key="1">
    <source>
        <dbReference type="ARBA" id="ARBA00001782"/>
    </source>
</evidence>
<comment type="cofactor">
    <cofactor evidence="5">
        <name>Fe(2+)</name>
        <dbReference type="ChEBI" id="CHEBI:29033"/>
    </cofactor>
</comment>
<dbReference type="HAMAP" id="MF_02227">
    <property type="entry name" value="RPE"/>
    <property type="match status" value="1"/>
</dbReference>
<comment type="catalytic activity">
    <reaction evidence="1 10 11">
        <text>D-ribulose 5-phosphate = D-xylulose 5-phosphate</text>
        <dbReference type="Rhea" id="RHEA:13677"/>
        <dbReference type="ChEBI" id="CHEBI:57737"/>
        <dbReference type="ChEBI" id="CHEBI:58121"/>
        <dbReference type="EC" id="5.1.3.1"/>
    </reaction>
</comment>